<accession>A0A382E8L7</accession>
<proteinExistence type="predicted"/>
<dbReference type="EMBL" id="UINC01043257">
    <property type="protein sequence ID" value="SVB47038.1"/>
    <property type="molecule type" value="Genomic_DNA"/>
</dbReference>
<organism evidence="2">
    <name type="scientific">marine metagenome</name>
    <dbReference type="NCBI Taxonomy" id="408172"/>
    <lineage>
        <taxon>unclassified sequences</taxon>
        <taxon>metagenomes</taxon>
        <taxon>ecological metagenomes</taxon>
    </lineage>
</organism>
<evidence type="ECO:0000313" key="2">
    <source>
        <dbReference type="EMBL" id="SVB47038.1"/>
    </source>
</evidence>
<dbReference type="AlphaFoldDB" id="A0A382E8L7"/>
<evidence type="ECO:0000256" key="1">
    <source>
        <dbReference type="SAM" id="Phobius"/>
    </source>
</evidence>
<keyword evidence="1" id="KW-0472">Membrane</keyword>
<keyword evidence="1" id="KW-0812">Transmembrane</keyword>
<reference evidence="2" key="1">
    <citation type="submission" date="2018-05" db="EMBL/GenBank/DDBJ databases">
        <authorList>
            <person name="Lanie J.A."/>
            <person name="Ng W.-L."/>
            <person name="Kazmierczak K.M."/>
            <person name="Andrzejewski T.M."/>
            <person name="Davidsen T.M."/>
            <person name="Wayne K.J."/>
            <person name="Tettelin H."/>
            <person name="Glass J.I."/>
            <person name="Rusch D."/>
            <person name="Podicherti R."/>
            <person name="Tsui H.-C.T."/>
            <person name="Winkler M.E."/>
        </authorList>
    </citation>
    <scope>NUCLEOTIDE SEQUENCE</scope>
</reference>
<protein>
    <recommendedName>
        <fullName evidence="3">ABC transmembrane type-1 domain-containing protein</fullName>
    </recommendedName>
</protein>
<keyword evidence="1" id="KW-1133">Transmembrane helix</keyword>
<gene>
    <name evidence="2" type="ORF">METZ01_LOCUS199892</name>
</gene>
<feature type="non-terminal residue" evidence="2">
    <location>
        <position position="1"/>
    </location>
</feature>
<feature type="transmembrane region" description="Helical" evidence="1">
    <location>
        <begin position="23"/>
        <end position="45"/>
    </location>
</feature>
<sequence>DLMGTFFYRTFFGYQHQLGNPTMGATVASTTFGIILIGVLIYLFAFQNRITRYQY</sequence>
<evidence type="ECO:0008006" key="3">
    <source>
        <dbReference type="Google" id="ProtNLM"/>
    </source>
</evidence>
<name>A0A382E8L7_9ZZZZ</name>